<keyword evidence="3" id="KW-0001">2Fe-2S</keyword>
<dbReference type="InterPro" id="IPR005805">
    <property type="entry name" value="Rieske_Fe-S_prot_C"/>
</dbReference>
<dbReference type="GO" id="GO:0004497">
    <property type="term" value="F:monooxygenase activity"/>
    <property type="evidence" value="ECO:0007669"/>
    <property type="project" value="UniProtKB-ARBA"/>
</dbReference>
<dbReference type="GO" id="GO:0046872">
    <property type="term" value="F:metal ion binding"/>
    <property type="evidence" value="ECO:0007669"/>
    <property type="project" value="UniProtKB-KW"/>
</dbReference>
<evidence type="ECO:0000256" key="4">
    <source>
        <dbReference type="ARBA" id="ARBA00022723"/>
    </source>
</evidence>
<protein>
    <recommendedName>
        <fullName evidence="2">Cytochrome bc1 complex Rieske iron-sulfur subunit</fullName>
    </recommendedName>
    <alternativeName>
        <fullName evidence="8">Cytochrome bc1 reductase complex subunit QcrA</fullName>
    </alternativeName>
</protein>
<evidence type="ECO:0000256" key="7">
    <source>
        <dbReference type="ARBA" id="ARBA00023157"/>
    </source>
</evidence>
<gene>
    <name evidence="12" type="ORF">KGA66_09275</name>
</gene>
<keyword evidence="4" id="KW-0479">Metal-binding</keyword>
<evidence type="ECO:0000313" key="13">
    <source>
        <dbReference type="Proteomes" id="UP000677913"/>
    </source>
</evidence>
<comment type="caution">
    <text evidence="12">The sequence shown here is derived from an EMBL/GenBank/DDBJ whole genome shotgun (WGS) entry which is preliminary data.</text>
</comment>
<dbReference type="InterPro" id="IPR014349">
    <property type="entry name" value="Rieske_Fe-S_prot"/>
</dbReference>
<evidence type="ECO:0000256" key="1">
    <source>
        <dbReference type="ARBA" id="ARBA00002494"/>
    </source>
</evidence>
<organism evidence="12 13">
    <name type="scientific">Actinocrinis puniceicyclus</name>
    <dbReference type="NCBI Taxonomy" id="977794"/>
    <lineage>
        <taxon>Bacteria</taxon>
        <taxon>Bacillati</taxon>
        <taxon>Actinomycetota</taxon>
        <taxon>Actinomycetes</taxon>
        <taxon>Catenulisporales</taxon>
        <taxon>Actinospicaceae</taxon>
        <taxon>Actinocrinis</taxon>
    </lineage>
</organism>
<evidence type="ECO:0000256" key="10">
    <source>
        <dbReference type="SAM" id="MobiDB-lite"/>
    </source>
</evidence>
<dbReference type="AlphaFoldDB" id="A0A8J7WJ79"/>
<dbReference type="PROSITE" id="PS51318">
    <property type="entry name" value="TAT"/>
    <property type="match status" value="1"/>
</dbReference>
<evidence type="ECO:0000256" key="6">
    <source>
        <dbReference type="ARBA" id="ARBA00023014"/>
    </source>
</evidence>
<proteinExistence type="predicted"/>
<feature type="region of interest" description="Disordered" evidence="10">
    <location>
        <begin position="70"/>
        <end position="115"/>
    </location>
</feature>
<evidence type="ECO:0000256" key="2">
    <source>
        <dbReference type="ARBA" id="ARBA00015816"/>
    </source>
</evidence>
<keyword evidence="7" id="KW-1015">Disulfide bond</keyword>
<dbReference type="InterPro" id="IPR017941">
    <property type="entry name" value="Rieske_2Fe-2S"/>
</dbReference>
<dbReference type="GO" id="GO:0051537">
    <property type="term" value="F:2 iron, 2 sulfur cluster binding"/>
    <property type="evidence" value="ECO:0007669"/>
    <property type="project" value="UniProtKB-KW"/>
</dbReference>
<keyword evidence="13" id="KW-1185">Reference proteome</keyword>
<comment type="function">
    <text evidence="1">Iron-sulfur subunit of the cytochrome bc1 complex, an essential component of the respiratory electron transport chain required for ATP synthesis. The bc1 complex catalyzes the oxidation of menaquinol and the reduction of cytochrome c in the respiratory chain. The bc1 complex operates through a Q-cycle mechanism that couples electron transfer to generation of the proton gradient that drives ATP synthesis.</text>
</comment>
<feature type="region of interest" description="Disordered" evidence="10">
    <location>
        <begin position="1"/>
        <end position="34"/>
    </location>
</feature>
<dbReference type="PROSITE" id="PS51296">
    <property type="entry name" value="RIESKE"/>
    <property type="match status" value="1"/>
</dbReference>
<dbReference type="CDD" id="cd03467">
    <property type="entry name" value="Rieske"/>
    <property type="match status" value="1"/>
</dbReference>
<dbReference type="InterPro" id="IPR006311">
    <property type="entry name" value="TAT_signal"/>
</dbReference>
<feature type="compositionally biased region" description="Low complexity" evidence="10">
    <location>
        <begin position="1"/>
        <end position="13"/>
    </location>
</feature>
<dbReference type="Proteomes" id="UP000677913">
    <property type="component" value="Unassembled WGS sequence"/>
</dbReference>
<dbReference type="Gene3D" id="2.102.10.10">
    <property type="entry name" value="Rieske [2Fe-2S] iron-sulphur domain"/>
    <property type="match status" value="1"/>
</dbReference>
<keyword evidence="5" id="KW-0408">Iron</keyword>
<name>A0A8J7WJ79_9ACTN</name>
<reference evidence="12" key="1">
    <citation type="submission" date="2021-04" db="EMBL/GenBank/DDBJ databases">
        <title>Genome based classification of Actinospica acidithermotolerans sp. nov., an actinobacterium isolated from an Indonesian hot spring.</title>
        <authorList>
            <person name="Kusuma A.B."/>
            <person name="Putra K.E."/>
            <person name="Nafisah S."/>
            <person name="Loh J."/>
            <person name="Nouioui I."/>
            <person name="Goodfellow M."/>
        </authorList>
    </citation>
    <scope>NUCLEOTIDE SEQUENCE</scope>
    <source>
        <strain evidence="12">DSM 45618</strain>
    </source>
</reference>
<dbReference type="PANTHER" id="PTHR10134">
    <property type="entry name" value="CYTOCHROME B-C1 COMPLEX SUBUNIT RIESKE, MITOCHONDRIAL"/>
    <property type="match status" value="1"/>
</dbReference>
<keyword evidence="6" id="KW-0411">Iron-sulfur</keyword>
<evidence type="ECO:0000313" key="12">
    <source>
        <dbReference type="EMBL" id="MBS2963236.1"/>
    </source>
</evidence>
<evidence type="ECO:0000259" key="11">
    <source>
        <dbReference type="PROSITE" id="PS51296"/>
    </source>
</evidence>
<evidence type="ECO:0000256" key="3">
    <source>
        <dbReference type="ARBA" id="ARBA00022714"/>
    </source>
</evidence>
<evidence type="ECO:0000256" key="9">
    <source>
        <dbReference type="ARBA" id="ARBA00034078"/>
    </source>
</evidence>
<dbReference type="SUPFAM" id="SSF50022">
    <property type="entry name" value="ISP domain"/>
    <property type="match status" value="1"/>
</dbReference>
<dbReference type="EMBL" id="JAGSXH010000023">
    <property type="protein sequence ID" value="MBS2963236.1"/>
    <property type="molecule type" value="Genomic_DNA"/>
</dbReference>
<evidence type="ECO:0000256" key="8">
    <source>
        <dbReference type="ARBA" id="ARBA00029586"/>
    </source>
</evidence>
<dbReference type="RefSeq" id="WP_211466743.1">
    <property type="nucleotide sequence ID" value="NZ_JAGSXH010000023.1"/>
</dbReference>
<dbReference type="FunFam" id="2.102.10.10:FF:000016">
    <property type="entry name" value="Nitrite reductase/ring-hydroxylating ferredoxin subunit"/>
    <property type="match status" value="1"/>
</dbReference>
<dbReference type="GO" id="GO:0016705">
    <property type="term" value="F:oxidoreductase activity, acting on paired donors, with incorporation or reduction of molecular oxygen"/>
    <property type="evidence" value="ECO:0007669"/>
    <property type="project" value="UniProtKB-ARBA"/>
</dbReference>
<accession>A0A8J7WJ79</accession>
<dbReference type="Pfam" id="PF00355">
    <property type="entry name" value="Rieske"/>
    <property type="match status" value="1"/>
</dbReference>
<dbReference type="PRINTS" id="PR00162">
    <property type="entry name" value="RIESKE"/>
</dbReference>
<evidence type="ECO:0000256" key="5">
    <source>
        <dbReference type="ARBA" id="ARBA00023004"/>
    </source>
</evidence>
<comment type="cofactor">
    <cofactor evidence="9">
        <name>[2Fe-2S] cluster</name>
        <dbReference type="ChEBI" id="CHEBI:190135"/>
    </cofactor>
</comment>
<dbReference type="InterPro" id="IPR036922">
    <property type="entry name" value="Rieske_2Fe-2S_sf"/>
</dbReference>
<feature type="domain" description="Rieske" evidence="11">
    <location>
        <begin position="123"/>
        <end position="215"/>
    </location>
</feature>
<dbReference type="GO" id="GO:0016020">
    <property type="term" value="C:membrane"/>
    <property type="evidence" value="ECO:0007669"/>
    <property type="project" value="InterPro"/>
</dbReference>
<sequence>MTSTPDPTDLPTTAARRPAADCRTSAHACPRSGFDRRGLLRGAAAAGTAAVAGAGLSACGHILSPNENVADGGHSGANTTETMPGSPAASGAAAKPMSGSGDTMAASKPAQAHSAAPARPAGTYLAKAGQIPVGGGMVFADHNVVVTQPKAGTYKAFSSVCTHAGCQCDAVTSGMITCPCHDAAFSISDGSVLQGPAPTALPARRITVQDGEVRLQA</sequence>
<feature type="compositionally biased region" description="Low complexity" evidence="10">
    <location>
        <begin position="83"/>
        <end position="115"/>
    </location>
</feature>